<dbReference type="InterPro" id="IPR050140">
    <property type="entry name" value="SRY-related_HMG-box_TF-like"/>
</dbReference>
<keyword evidence="4" id="KW-0539">Nucleus</keyword>
<dbReference type="Pfam" id="PF00505">
    <property type="entry name" value="HMG_box"/>
    <property type="match status" value="1"/>
</dbReference>
<evidence type="ECO:0000313" key="8">
    <source>
        <dbReference type="Proteomes" id="UP000309340"/>
    </source>
</evidence>
<proteinExistence type="predicted"/>
<feature type="region of interest" description="Disordered" evidence="5">
    <location>
        <begin position="380"/>
        <end position="416"/>
    </location>
</feature>
<dbReference type="GO" id="GO:0005634">
    <property type="term" value="C:nucleus"/>
    <property type="evidence" value="ECO:0007669"/>
    <property type="project" value="UniProtKB-UniRule"/>
</dbReference>
<accession>A0A4U0VLQ8</accession>
<evidence type="ECO:0000256" key="3">
    <source>
        <dbReference type="ARBA" id="ARBA00023163"/>
    </source>
</evidence>
<evidence type="ECO:0000256" key="2">
    <source>
        <dbReference type="ARBA" id="ARBA00023125"/>
    </source>
</evidence>
<dbReference type="AlphaFoldDB" id="A0A4U0VLQ8"/>
<dbReference type="GO" id="GO:0001228">
    <property type="term" value="F:DNA-binding transcription activator activity, RNA polymerase II-specific"/>
    <property type="evidence" value="ECO:0007669"/>
    <property type="project" value="TreeGrafter"/>
</dbReference>
<dbReference type="GO" id="GO:0000978">
    <property type="term" value="F:RNA polymerase II cis-regulatory region sequence-specific DNA binding"/>
    <property type="evidence" value="ECO:0007669"/>
    <property type="project" value="TreeGrafter"/>
</dbReference>
<dbReference type="InterPro" id="IPR009071">
    <property type="entry name" value="HMG_box_dom"/>
</dbReference>
<evidence type="ECO:0000313" key="7">
    <source>
        <dbReference type="EMBL" id="TKA49902.1"/>
    </source>
</evidence>
<feature type="region of interest" description="Disordered" evidence="5">
    <location>
        <begin position="85"/>
        <end position="111"/>
    </location>
</feature>
<organism evidence="7 8">
    <name type="scientific">Friedmanniomyces simplex</name>
    <dbReference type="NCBI Taxonomy" id="329884"/>
    <lineage>
        <taxon>Eukaryota</taxon>
        <taxon>Fungi</taxon>
        <taxon>Dikarya</taxon>
        <taxon>Ascomycota</taxon>
        <taxon>Pezizomycotina</taxon>
        <taxon>Dothideomycetes</taxon>
        <taxon>Dothideomycetidae</taxon>
        <taxon>Mycosphaerellales</taxon>
        <taxon>Teratosphaeriaceae</taxon>
        <taxon>Friedmanniomyces</taxon>
    </lineage>
</organism>
<dbReference type="SUPFAM" id="SSF47095">
    <property type="entry name" value="HMG-box"/>
    <property type="match status" value="1"/>
</dbReference>
<dbReference type="PROSITE" id="PS50118">
    <property type="entry name" value="HMG_BOX_2"/>
    <property type="match status" value="1"/>
</dbReference>
<feature type="compositionally biased region" description="Low complexity" evidence="5">
    <location>
        <begin position="389"/>
        <end position="403"/>
    </location>
</feature>
<keyword evidence="8" id="KW-1185">Reference proteome</keyword>
<sequence>MGPMPPKQKVTKQTLANAGQATVSKGAADKVPRPPNAFIIYRKDWHSTVVAQNPGVHNNSISVIIGEKWRSESEEVREIYRRKAEDAKRQHELNHPEYQYQPRKPSEKKRRMTKSKLAKLAKAEAEANGYASEQQSLPDDFDPAILLDENLGNHTASRPMQLTNFGTEYTPQQPLVQRVAKNACTTFESGPDLEGKLLASLQQFNEQVAAQTQSAAPALTVNNNAAALWNMAGMPVPVPTIAPGNVRAPRPRQYGATLAQPMVNGQLANQTPSFAYPTNPQTQAFAQQPWRHDLTAYSNNANHITSAPRSPVPARGQEVPTINASEILRQDVLDVDFGTFIDMSAFGSSPSPTHVGPAGFDVDAAFAAHIQPQTAFSVAGSPMREDNMPETTEPKTTMPESTTGSEHEIAYSSEPVSSTSFEFDFSEYVNDA</sequence>
<dbReference type="FunFam" id="1.10.30.10:FF:000041">
    <property type="entry name" value="HMG box family protein"/>
    <property type="match status" value="1"/>
</dbReference>
<keyword evidence="2 4" id="KW-0238">DNA-binding</keyword>
<evidence type="ECO:0000259" key="6">
    <source>
        <dbReference type="PROSITE" id="PS50118"/>
    </source>
</evidence>
<name>A0A4U0VLQ8_9PEZI</name>
<dbReference type="SMART" id="SM00398">
    <property type="entry name" value="HMG"/>
    <property type="match status" value="1"/>
</dbReference>
<dbReference type="EMBL" id="NAJQ01002046">
    <property type="protein sequence ID" value="TKA49902.1"/>
    <property type="molecule type" value="Genomic_DNA"/>
</dbReference>
<keyword evidence="3" id="KW-0804">Transcription</keyword>
<dbReference type="PANTHER" id="PTHR10270:SF161">
    <property type="entry name" value="SEX-DETERMINING REGION Y PROTEIN"/>
    <property type="match status" value="1"/>
</dbReference>
<dbReference type="Gene3D" id="1.10.30.10">
    <property type="entry name" value="High mobility group box domain"/>
    <property type="match status" value="1"/>
</dbReference>
<feature type="domain" description="HMG box" evidence="6">
    <location>
        <begin position="31"/>
        <end position="99"/>
    </location>
</feature>
<feature type="compositionally biased region" description="Basic and acidic residues" evidence="5">
    <location>
        <begin position="85"/>
        <end position="95"/>
    </location>
</feature>
<evidence type="ECO:0000256" key="5">
    <source>
        <dbReference type="SAM" id="MobiDB-lite"/>
    </source>
</evidence>
<dbReference type="InterPro" id="IPR036910">
    <property type="entry name" value="HMG_box_dom_sf"/>
</dbReference>
<dbReference type="GO" id="GO:0030154">
    <property type="term" value="P:cell differentiation"/>
    <property type="evidence" value="ECO:0007669"/>
    <property type="project" value="TreeGrafter"/>
</dbReference>
<feature type="DNA-binding region" description="HMG box" evidence="4">
    <location>
        <begin position="31"/>
        <end position="99"/>
    </location>
</feature>
<dbReference type="STRING" id="329884.A0A4U0VLQ8"/>
<dbReference type="Proteomes" id="UP000309340">
    <property type="component" value="Unassembled WGS sequence"/>
</dbReference>
<reference evidence="7 8" key="1">
    <citation type="submission" date="2017-03" db="EMBL/GenBank/DDBJ databases">
        <title>Genomes of endolithic fungi from Antarctica.</title>
        <authorList>
            <person name="Coleine C."/>
            <person name="Masonjones S."/>
            <person name="Stajich J.E."/>
        </authorList>
    </citation>
    <scope>NUCLEOTIDE SEQUENCE [LARGE SCALE GENOMIC DNA]</scope>
    <source>
        <strain evidence="7 8">CCFEE 5184</strain>
    </source>
</reference>
<keyword evidence="1" id="KW-0805">Transcription regulation</keyword>
<dbReference type="PANTHER" id="PTHR10270">
    <property type="entry name" value="SOX TRANSCRIPTION FACTOR"/>
    <property type="match status" value="1"/>
</dbReference>
<protein>
    <recommendedName>
        <fullName evidence="6">HMG box domain-containing protein</fullName>
    </recommendedName>
</protein>
<feature type="compositionally biased region" description="Polar residues" evidence="5">
    <location>
        <begin position="11"/>
        <end position="23"/>
    </location>
</feature>
<evidence type="ECO:0000256" key="1">
    <source>
        <dbReference type="ARBA" id="ARBA00023015"/>
    </source>
</evidence>
<dbReference type="OrthoDB" id="6247875at2759"/>
<evidence type="ECO:0000256" key="4">
    <source>
        <dbReference type="PROSITE-ProRule" id="PRU00267"/>
    </source>
</evidence>
<comment type="caution">
    <text evidence="7">The sequence shown here is derived from an EMBL/GenBank/DDBJ whole genome shotgun (WGS) entry which is preliminary data.</text>
</comment>
<feature type="region of interest" description="Disordered" evidence="5">
    <location>
        <begin position="1"/>
        <end position="33"/>
    </location>
</feature>
<gene>
    <name evidence="7" type="ORF">B0A55_13607</name>
</gene>
<dbReference type="CDD" id="cd01389">
    <property type="entry name" value="HMG-box_ROX1-like"/>
    <property type="match status" value="1"/>
</dbReference>